<dbReference type="Pfam" id="PF10938">
    <property type="entry name" value="YfdX"/>
    <property type="match status" value="1"/>
</dbReference>
<sequence length="231" mass="24214">MRLNAKASLAALAVLTATPMLAHAESLHTKWENFKAGRAFHHLSADGQRAMADIVQARETLAAGNTDAAIPALYDAQKRLTAASKAETKFDAAESQLQPAPQRPVSPSHMPVTTPTTWIPVGGEFIATETLAPEKKAAVATANGQLKAGQPDQAAQTMQVVGENADFIIALTPLAQTQGALNRATVFTEGKQAPEAVAALDQILNGLVFVSEDFAETAMPDNGKAPAKSSH</sequence>
<evidence type="ECO:0000256" key="1">
    <source>
        <dbReference type="SAM" id="MobiDB-lite"/>
    </source>
</evidence>
<protein>
    <recommendedName>
        <fullName evidence="5">YfdX family protein</fullName>
    </recommendedName>
</protein>
<dbReference type="PATRIC" id="fig|178900.5.peg.1998"/>
<dbReference type="AlphaFoldDB" id="A0A149Q8V7"/>
<feature type="region of interest" description="Disordered" evidence="1">
    <location>
        <begin position="85"/>
        <end position="111"/>
    </location>
</feature>
<dbReference type="Gene3D" id="1.20.120.1940">
    <property type="entry name" value="YfdX protein domain"/>
    <property type="match status" value="1"/>
</dbReference>
<comment type="caution">
    <text evidence="3">The sequence shown here is derived from an EMBL/GenBank/DDBJ whole genome shotgun (WGS) entry which is preliminary data.</text>
</comment>
<organism evidence="3 4">
    <name type="scientific">Acetobacter cerevisiae</name>
    <dbReference type="NCBI Taxonomy" id="178900"/>
    <lineage>
        <taxon>Bacteria</taxon>
        <taxon>Pseudomonadati</taxon>
        <taxon>Pseudomonadota</taxon>
        <taxon>Alphaproteobacteria</taxon>
        <taxon>Acetobacterales</taxon>
        <taxon>Acetobacteraceae</taxon>
        <taxon>Acetobacter</taxon>
    </lineage>
</organism>
<dbReference type="Gene3D" id="6.10.250.2140">
    <property type="match status" value="1"/>
</dbReference>
<dbReference type="Proteomes" id="UP000075473">
    <property type="component" value="Unassembled WGS sequence"/>
</dbReference>
<reference evidence="3 4" key="1">
    <citation type="submission" date="2015-06" db="EMBL/GenBank/DDBJ databases">
        <title>Improved classification and identification of acetic acid bacteria using matrix-assisted laser desorption/ionization time-of-flight mass spectrometry; Gluconobacter nephelii and Gluconobacter uchimurae are later heterotypic synonyms of Gluconobacter japonicus and Gluconobacter oxydans, respectively.</title>
        <authorList>
            <person name="Li L."/>
            <person name="Cleenwerck I."/>
            <person name="De Vuyst L."/>
            <person name="Vandamme P."/>
        </authorList>
    </citation>
    <scope>NUCLEOTIDE SEQUENCE [LARGE SCALE GENOMIC DNA]</scope>
    <source>
        <strain evidence="3 4">LMG 1625</strain>
    </source>
</reference>
<dbReference type="EMBL" id="LHZA01000145">
    <property type="protein sequence ID" value="KXU93765.1"/>
    <property type="molecule type" value="Genomic_DNA"/>
</dbReference>
<gene>
    <name evidence="3" type="ORF">AD928_08250</name>
</gene>
<accession>A0A149Q8V7</accession>
<keyword evidence="2" id="KW-0732">Signal</keyword>
<name>A0A149Q8V7_9PROT</name>
<evidence type="ECO:0000256" key="2">
    <source>
        <dbReference type="SAM" id="SignalP"/>
    </source>
</evidence>
<evidence type="ECO:0000313" key="4">
    <source>
        <dbReference type="Proteomes" id="UP000075473"/>
    </source>
</evidence>
<proteinExistence type="predicted"/>
<feature type="signal peptide" evidence="2">
    <location>
        <begin position="1"/>
        <end position="24"/>
    </location>
</feature>
<feature type="chain" id="PRO_5007552101" description="YfdX family protein" evidence="2">
    <location>
        <begin position="25"/>
        <end position="231"/>
    </location>
</feature>
<evidence type="ECO:0000313" key="3">
    <source>
        <dbReference type="EMBL" id="KXU93765.1"/>
    </source>
</evidence>
<evidence type="ECO:0008006" key="5">
    <source>
        <dbReference type="Google" id="ProtNLM"/>
    </source>
</evidence>
<dbReference type="RefSeq" id="WP_062249740.1">
    <property type="nucleotide sequence ID" value="NZ_LHZA01000145.1"/>
</dbReference>
<dbReference type="InterPro" id="IPR021236">
    <property type="entry name" value="Uncharacterised_YfdX"/>
</dbReference>